<sequence length="350" mass="37846">MLGLLVAIAAVLALRATAWFTGPLAFAFFVALAVWPIDAAIGARLPRGLRWLGHLAAMLVILLVFAAFLIGISYAGQRLAIGLPEHREALVALLERLAAFVERLGLPIDSLRNVVSADRLIEPAVGFLSWLANAVWQTAGVLTLALFLILFMLVEAPVLRRKVAAVTTWRGSVDCRHVLVDVAGRVRRYLLVRAFLGLLTGILYAAWAWWWDLPFVIVMGTLAFLLNFIPTVGSIIAGAVPMAVAVLRLDPASAAIVAGGILVIEQVLGNYVDPRLLGRQMSLSGLVVLVALMFWTWVWGLIGALLAVPMTLLIMVVAAHVPALRPIALFLSDAPDIDELRRNSLRAPGE</sequence>
<feature type="transmembrane region" description="Helical" evidence="6">
    <location>
        <begin position="292"/>
        <end position="319"/>
    </location>
</feature>
<dbReference type="InterPro" id="IPR002549">
    <property type="entry name" value="AI-2E-like"/>
</dbReference>
<evidence type="ECO:0000256" key="2">
    <source>
        <dbReference type="ARBA" id="ARBA00009773"/>
    </source>
</evidence>
<feature type="transmembrane region" description="Helical" evidence="6">
    <location>
        <begin position="190"/>
        <end position="210"/>
    </location>
</feature>
<dbReference type="PANTHER" id="PTHR21716">
    <property type="entry name" value="TRANSMEMBRANE PROTEIN"/>
    <property type="match status" value="1"/>
</dbReference>
<dbReference type="AlphaFoldDB" id="A0A840BZL0"/>
<dbReference type="Pfam" id="PF01594">
    <property type="entry name" value="AI-2E_transport"/>
    <property type="match status" value="1"/>
</dbReference>
<dbReference type="EMBL" id="JACIEN010000004">
    <property type="protein sequence ID" value="MBB4018614.1"/>
    <property type="molecule type" value="Genomic_DNA"/>
</dbReference>
<dbReference type="RefSeq" id="WP_183317496.1">
    <property type="nucleotide sequence ID" value="NZ_JACIEN010000004.1"/>
</dbReference>
<protein>
    <submittedName>
        <fullName evidence="7">AI-2 transport protein TqsA</fullName>
    </submittedName>
</protein>
<dbReference type="GO" id="GO:0055085">
    <property type="term" value="P:transmembrane transport"/>
    <property type="evidence" value="ECO:0007669"/>
    <property type="project" value="TreeGrafter"/>
</dbReference>
<feature type="transmembrane region" description="Helical" evidence="6">
    <location>
        <begin position="216"/>
        <end position="240"/>
    </location>
</feature>
<evidence type="ECO:0000313" key="8">
    <source>
        <dbReference type="Proteomes" id="UP000577362"/>
    </source>
</evidence>
<evidence type="ECO:0000313" key="7">
    <source>
        <dbReference type="EMBL" id="MBB4018614.1"/>
    </source>
</evidence>
<comment type="similarity">
    <text evidence="2">Belongs to the autoinducer-2 exporter (AI-2E) (TC 2.A.86) family.</text>
</comment>
<comment type="subcellular location">
    <subcellularLocation>
        <location evidence="1">Membrane</location>
        <topology evidence="1">Multi-pass membrane protein</topology>
    </subcellularLocation>
</comment>
<name>A0A840BZL0_9HYPH</name>
<keyword evidence="8" id="KW-1185">Reference proteome</keyword>
<feature type="transmembrane region" description="Helical" evidence="6">
    <location>
        <begin position="134"/>
        <end position="154"/>
    </location>
</feature>
<dbReference type="GO" id="GO:0016020">
    <property type="term" value="C:membrane"/>
    <property type="evidence" value="ECO:0007669"/>
    <property type="project" value="UniProtKB-SubCell"/>
</dbReference>
<organism evidence="7 8">
    <name type="scientific">Chelatococcus caeni</name>
    <dbReference type="NCBI Taxonomy" id="1348468"/>
    <lineage>
        <taxon>Bacteria</taxon>
        <taxon>Pseudomonadati</taxon>
        <taxon>Pseudomonadota</taxon>
        <taxon>Alphaproteobacteria</taxon>
        <taxon>Hyphomicrobiales</taxon>
        <taxon>Chelatococcaceae</taxon>
        <taxon>Chelatococcus</taxon>
    </lineage>
</organism>
<evidence type="ECO:0000256" key="6">
    <source>
        <dbReference type="SAM" id="Phobius"/>
    </source>
</evidence>
<keyword evidence="5 6" id="KW-0472">Membrane</keyword>
<dbReference type="Proteomes" id="UP000577362">
    <property type="component" value="Unassembled WGS sequence"/>
</dbReference>
<evidence type="ECO:0000256" key="5">
    <source>
        <dbReference type="ARBA" id="ARBA00023136"/>
    </source>
</evidence>
<comment type="caution">
    <text evidence="7">The sequence shown here is derived from an EMBL/GenBank/DDBJ whole genome shotgun (WGS) entry which is preliminary data.</text>
</comment>
<reference evidence="7 8" key="1">
    <citation type="submission" date="2020-08" db="EMBL/GenBank/DDBJ databases">
        <title>Genomic Encyclopedia of Type Strains, Phase IV (KMG-IV): sequencing the most valuable type-strain genomes for metagenomic binning, comparative biology and taxonomic classification.</title>
        <authorList>
            <person name="Goeker M."/>
        </authorList>
    </citation>
    <scope>NUCLEOTIDE SEQUENCE [LARGE SCALE GENOMIC DNA]</scope>
    <source>
        <strain evidence="7 8">DSM 103737</strain>
    </source>
</reference>
<proteinExistence type="inferred from homology"/>
<evidence type="ECO:0000256" key="3">
    <source>
        <dbReference type="ARBA" id="ARBA00022692"/>
    </source>
</evidence>
<gene>
    <name evidence="7" type="ORF">GGR16_003661</name>
</gene>
<evidence type="ECO:0000256" key="4">
    <source>
        <dbReference type="ARBA" id="ARBA00022989"/>
    </source>
</evidence>
<dbReference type="PANTHER" id="PTHR21716:SF64">
    <property type="entry name" value="AI-2 TRANSPORT PROTEIN TQSA"/>
    <property type="match status" value="1"/>
</dbReference>
<feature type="transmembrane region" description="Helical" evidence="6">
    <location>
        <begin position="55"/>
        <end position="75"/>
    </location>
</feature>
<feature type="transmembrane region" description="Helical" evidence="6">
    <location>
        <begin position="25"/>
        <end position="43"/>
    </location>
</feature>
<accession>A0A840BZL0</accession>
<keyword evidence="3 6" id="KW-0812">Transmembrane</keyword>
<keyword evidence="4 6" id="KW-1133">Transmembrane helix</keyword>
<evidence type="ECO:0000256" key="1">
    <source>
        <dbReference type="ARBA" id="ARBA00004141"/>
    </source>
</evidence>
<feature type="transmembrane region" description="Helical" evidence="6">
    <location>
        <begin position="252"/>
        <end position="272"/>
    </location>
</feature>